<evidence type="ECO:0000256" key="4">
    <source>
        <dbReference type="ARBA" id="ARBA00022723"/>
    </source>
</evidence>
<dbReference type="KEGG" id="chya:V22_05970"/>
<dbReference type="Pfam" id="PF02542">
    <property type="entry name" value="YgbB"/>
    <property type="match status" value="1"/>
</dbReference>
<dbReference type="NCBIfam" id="TIGR00151">
    <property type="entry name" value="ispF"/>
    <property type="match status" value="1"/>
</dbReference>
<dbReference type="PANTHER" id="PTHR43181">
    <property type="entry name" value="2-C-METHYL-D-ERYTHRITOL 2,4-CYCLODIPHOSPHATE SYNTHASE, CHLOROPLASTIC"/>
    <property type="match status" value="1"/>
</dbReference>
<dbReference type="InterPro" id="IPR020555">
    <property type="entry name" value="MECDP_synthase_CS"/>
</dbReference>
<dbReference type="InterPro" id="IPR036571">
    <property type="entry name" value="MECDP_synthase_sf"/>
</dbReference>
<sequence>MIRVGLGEDCHRLVAGRPLILGGVQVEHDRGLDAHSDGDVLLHAVIDALLGAAGLGDIGEQFPNTSEEYKDADSTLLLAAVLKLLQDHDWAVINLDCTITAERPKLKEYKPLIRARIADLLQVSVECVNVKAKTGEGVGPVGREEAIMTSAAVLIEKTEAAPSP</sequence>
<comment type="catalytic activity">
    <reaction evidence="1 7 8">
        <text>4-CDP-2-C-methyl-D-erythritol 2-phosphate = 2-C-methyl-D-erythritol 2,4-cyclic diphosphate + CMP</text>
        <dbReference type="Rhea" id="RHEA:23864"/>
        <dbReference type="ChEBI" id="CHEBI:57919"/>
        <dbReference type="ChEBI" id="CHEBI:58483"/>
        <dbReference type="ChEBI" id="CHEBI:60377"/>
        <dbReference type="EC" id="4.6.1.12"/>
    </reaction>
</comment>
<evidence type="ECO:0000256" key="3">
    <source>
        <dbReference type="ARBA" id="ARBA00012579"/>
    </source>
</evidence>
<dbReference type="PROSITE" id="PS01350">
    <property type="entry name" value="ISPF"/>
    <property type="match status" value="1"/>
</dbReference>
<protein>
    <recommendedName>
        <fullName evidence="3 7">2-C-methyl-D-erythritol 2,4-cyclodiphosphate synthase</fullName>
        <shortName evidence="7">MECDP-synthase</shortName>
        <shortName evidence="7">MECPP-synthase</shortName>
        <shortName evidence="7">MECPS</shortName>
        <ecNumber evidence="3 7">4.6.1.12</ecNumber>
    </recommendedName>
</protein>
<feature type="binding site" evidence="7">
    <location>
        <position position="9"/>
    </location>
    <ligand>
        <name>a divalent metal cation</name>
        <dbReference type="ChEBI" id="CHEBI:60240"/>
    </ligand>
</feature>
<dbReference type="GO" id="GO:0046872">
    <property type="term" value="F:metal ion binding"/>
    <property type="evidence" value="ECO:0007669"/>
    <property type="project" value="UniProtKB-KW"/>
</dbReference>
<proteinExistence type="inferred from homology"/>
<evidence type="ECO:0000259" key="9">
    <source>
        <dbReference type="Pfam" id="PF02542"/>
    </source>
</evidence>
<evidence type="ECO:0000256" key="1">
    <source>
        <dbReference type="ARBA" id="ARBA00000200"/>
    </source>
</evidence>
<organism evidence="10 11">
    <name type="scientific">Calycomorphotria hydatis</name>
    <dbReference type="NCBI Taxonomy" id="2528027"/>
    <lineage>
        <taxon>Bacteria</taxon>
        <taxon>Pseudomonadati</taxon>
        <taxon>Planctomycetota</taxon>
        <taxon>Planctomycetia</taxon>
        <taxon>Planctomycetales</taxon>
        <taxon>Planctomycetaceae</taxon>
        <taxon>Calycomorphotria</taxon>
    </lineage>
</organism>
<feature type="domain" description="2-C-methyl-D-erythritol 2,4-cyclodiphosphate synthase" evidence="9">
    <location>
        <begin position="2"/>
        <end position="155"/>
    </location>
</feature>
<dbReference type="AlphaFoldDB" id="A0A517T4R6"/>
<evidence type="ECO:0000256" key="5">
    <source>
        <dbReference type="ARBA" id="ARBA00023229"/>
    </source>
</evidence>
<feature type="binding site" evidence="7">
    <location>
        <begin position="9"/>
        <end position="11"/>
    </location>
    <ligand>
        <name>4-CDP-2-C-methyl-D-erythritol 2-phosphate</name>
        <dbReference type="ChEBI" id="CHEBI:57919"/>
    </ligand>
</feature>
<keyword evidence="5 7" id="KW-0414">Isoprene biosynthesis</keyword>
<evidence type="ECO:0000256" key="2">
    <source>
        <dbReference type="ARBA" id="ARBA00004709"/>
    </source>
</evidence>
<dbReference type="HAMAP" id="MF_00107">
    <property type="entry name" value="IspF"/>
    <property type="match status" value="1"/>
</dbReference>
<feature type="binding site" evidence="7">
    <location>
        <begin position="57"/>
        <end position="59"/>
    </location>
    <ligand>
        <name>4-CDP-2-C-methyl-D-erythritol 2-phosphate</name>
        <dbReference type="ChEBI" id="CHEBI:57919"/>
    </ligand>
</feature>
<reference evidence="10 11" key="1">
    <citation type="submission" date="2019-02" db="EMBL/GenBank/DDBJ databases">
        <title>Deep-cultivation of Planctomycetes and their phenomic and genomic characterization uncovers novel biology.</title>
        <authorList>
            <person name="Wiegand S."/>
            <person name="Jogler M."/>
            <person name="Boedeker C."/>
            <person name="Pinto D."/>
            <person name="Vollmers J."/>
            <person name="Rivas-Marin E."/>
            <person name="Kohn T."/>
            <person name="Peeters S.H."/>
            <person name="Heuer A."/>
            <person name="Rast P."/>
            <person name="Oberbeckmann S."/>
            <person name="Bunk B."/>
            <person name="Jeske O."/>
            <person name="Meyerdierks A."/>
            <person name="Storesund J.E."/>
            <person name="Kallscheuer N."/>
            <person name="Luecker S."/>
            <person name="Lage O.M."/>
            <person name="Pohl T."/>
            <person name="Merkel B.J."/>
            <person name="Hornburger P."/>
            <person name="Mueller R.-W."/>
            <person name="Bruemmer F."/>
            <person name="Labrenz M."/>
            <person name="Spormann A.M."/>
            <person name="Op den Camp H."/>
            <person name="Overmann J."/>
            <person name="Amann R."/>
            <person name="Jetten M.S.M."/>
            <person name="Mascher T."/>
            <person name="Medema M.H."/>
            <person name="Devos D.P."/>
            <person name="Kaster A.-K."/>
            <person name="Ovreas L."/>
            <person name="Rohde M."/>
            <person name="Galperin M.Y."/>
            <person name="Jogler C."/>
        </authorList>
    </citation>
    <scope>NUCLEOTIDE SEQUENCE [LARGE SCALE GENOMIC DNA]</scope>
    <source>
        <strain evidence="10 11">V22</strain>
    </source>
</reference>
<feature type="binding site" evidence="7">
    <location>
        <begin position="35"/>
        <end position="36"/>
    </location>
    <ligand>
        <name>4-CDP-2-C-methyl-D-erythritol 2-phosphate</name>
        <dbReference type="ChEBI" id="CHEBI:57919"/>
    </ligand>
</feature>
<dbReference type="GO" id="GO:0019288">
    <property type="term" value="P:isopentenyl diphosphate biosynthetic process, methylerythritol 4-phosphate pathway"/>
    <property type="evidence" value="ECO:0007669"/>
    <property type="project" value="UniProtKB-UniRule"/>
</dbReference>
<evidence type="ECO:0000256" key="8">
    <source>
        <dbReference type="RuleBase" id="RU004395"/>
    </source>
</evidence>
<keyword evidence="6 7" id="KW-0456">Lyase</keyword>
<feature type="binding site" evidence="7">
    <location>
        <position position="11"/>
    </location>
    <ligand>
        <name>a divalent metal cation</name>
        <dbReference type="ChEBI" id="CHEBI:60240"/>
    </ligand>
</feature>
<feature type="binding site" evidence="7">
    <location>
        <position position="143"/>
    </location>
    <ligand>
        <name>4-CDP-2-C-methyl-D-erythritol 2-phosphate</name>
        <dbReference type="ChEBI" id="CHEBI:57919"/>
    </ligand>
</feature>
<name>A0A517T4R6_9PLAN</name>
<feature type="binding site" evidence="7">
    <location>
        <position position="43"/>
    </location>
    <ligand>
        <name>a divalent metal cation</name>
        <dbReference type="ChEBI" id="CHEBI:60240"/>
    </ligand>
</feature>
<dbReference type="GO" id="GO:0016114">
    <property type="term" value="P:terpenoid biosynthetic process"/>
    <property type="evidence" value="ECO:0007669"/>
    <property type="project" value="InterPro"/>
</dbReference>
<feature type="site" description="Transition state stabilizer" evidence="7">
    <location>
        <position position="35"/>
    </location>
</feature>
<dbReference type="UniPathway" id="UPA00056">
    <property type="reaction ID" value="UER00095"/>
</dbReference>
<dbReference type="InterPro" id="IPR003526">
    <property type="entry name" value="MECDP_synthase"/>
</dbReference>
<dbReference type="EMBL" id="CP036316">
    <property type="protein sequence ID" value="QDT63376.1"/>
    <property type="molecule type" value="Genomic_DNA"/>
</dbReference>
<comment type="pathway">
    <text evidence="2 7">Isoprenoid biosynthesis; isopentenyl diphosphate biosynthesis via DXP pathway; isopentenyl diphosphate from 1-deoxy-D-xylulose 5-phosphate: step 4/6.</text>
</comment>
<comment type="caution">
    <text evidence="7">Lacks conserved residue(s) required for the propagation of feature annotation.</text>
</comment>
<evidence type="ECO:0000313" key="11">
    <source>
        <dbReference type="Proteomes" id="UP000319976"/>
    </source>
</evidence>
<accession>A0A517T4R6</accession>
<evidence type="ECO:0000256" key="6">
    <source>
        <dbReference type="ARBA" id="ARBA00023239"/>
    </source>
</evidence>
<gene>
    <name evidence="7 10" type="primary">ispF</name>
    <name evidence="10" type="ORF">V22_05970</name>
</gene>
<comment type="similarity">
    <text evidence="7 8">Belongs to the IspF family.</text>
</comment>
<dbReference type="CDD" id="cd00554">
    <property type="entry name" value="MECDP_synthase"/>
    <property type="match status" value="1"/>
</dbReference>
<dbReference type="EC" id="4.6.1.12" evidence="3 7"/>
<dbReference type="GO" id="GO:0008685">
    <property type="term" value="F:2-C-methyl-D-erythritol 2,4-cyclodiphosphate synthase activity"/>
    <property type="evidence" value="ECO:0007669"/>
    <property type="project" value="UniProtKB-UniRule"/>
</dbReference>
<keyword evidence="4 7" id="KW-0479">Metal-binding</keyword>
<evidence type="ECO:0000256" key="7">
    <source>
        <dbReference type="HAMAP-Rule" id="MF_00107"/>
    </source>
</evidence>
<feature type="site" description="Transition state stabilizer" evidence="7">
    <location>
        <position position="134"/>
    </location>
</feature>
<dbReference type="Gene3D" id="3.30.1330.50">
    <property type="entry name" value="2-C-methyl-D-erythritol 2,4-cyclodiphosphate synthase"/>
    <property type="match status" value="1"/>
</dbReference>
<evidence type="ECO:0000313" key="10">
    <source>
        <dbReference type="EMBL" id="QDT63376.1"/>
    </source>
</evidence>
<dbReference type="Proteomes" id="UP000319976">
    <property type="component" value="Chromosome"/>
</dbReference>
<comment type="subunit">
    <text evidence="7">Homotrimer.</text>
</comment>
<comment type="function">
    <text evidence="7">Involved in the biosynthesis of isopentenyl diphosphate (IPP) and dimethylallyl diphosphate (DMAPP), two major building blocks of isoprenoid compounds. Catalyzes the conversion of 4-diphosphocytidyl-2-C-methyl-D-erythritol 2-phosphate (CDP-ME2P) to 2-C-methyl-D-erythritol 2,4-cyclodiphosphate (ME-CPP) with a corresponding release of cytidine 5-monophosphate (CMP).</text>
</comment>
<dbReference type="SUPFAM" id="SSF69765">
    <property type="entry name" value="IpsF-like"/>
    <property type="match status" value="1"/>
</dbReference>
<keyword evidence="11" id="KW-1185">Reference proteome</keyword>
<dbReference type="PANTHER" id="PTHR43181:SF1">
    <property type="entry name" value="2-C-METHYL-D-ERYTHRITOL 2,4-CYCLODIPHOSPHATE SYNTHASE, CHLOROPLASTIC"/>
    <property type="match status" value="1"/>
</dbReference>
<comment type="cofactor">
    <cofactor evidence="7">
        <name>a divalent metal cation</name>
        <dbReference type="ChEBI" id="CHEBI:60240"/>
    </cofactor>
    <text evidence="7">Binds 1 divalent metal cation per subunit.</text>
</comment>